<organism evidence="2 3">
    <name type="scientific">Nocardiopsis composta</name>
    <dbReference type="NCBI Taxonomy" id="157465"/>
    <lineage>
        <taxon>Bacteria</taxon>
        <taxon>Bacillati</taxon>
        <taxon>Actinomycetota</taxon>
        <taxon>Actinomycetes</taxon>
        <taxon>Streptosporangiales</taxon>
        <taxon>Nocardiopsidaceae</taxon>
        <taxon>Nocardiopsis</taxon>
    </lineage>
</organism>
<protein>
    <submittedName>
        <fullName evidence="2">Uncharacterized protein</fullName>
    </submittedName>
</protein>
<reference evidence="2 3" key="1">
    <citation type="submission" date="2020-08" db="EMBL/GenBank/DDBJ databases">
        <title>Sequencing the genomes of 1000 actinobacteria strains.</title>
        <authorList>
            <person name="Klenk H.-P."/>
        </authorList>
    </citation>
    <scope>NUCLEOTIDE SEQUENCE [LARGE SCALE GENOMIC DNA]</scope>
    <source>
        <strain evidence="2 3">DSM 44551</strain>
    </source>
</reference>
<accession>A0A7W8QMP9</accession>
<feature type="region of interest" description="Disordered" evidence="1">
    <location>
        <begin position="1"/>
        <end position="21"/>
    </location>
</feature>
<name>A0A7W8QMP9_9ACTN</name>
<comment type="caution">
    <text evidence="2">The sequence shown here is derived from an EMBL/GenBank/DDBJ whole genome shotgun (WGS) entry which is preliminary data.</text>
</comment>
<proteinExistence type="predicted"/>
<dbReference type="AlphaFoldDB" id="A0A7W8QMP9"/>
<evidence type="ECO:0000256" key="1">
    <source>
        <dbReference type="SAM" id="MobiDB-lite"/>
    </source>
</evidence>
<evidence type="ECO:0000313" key="3">
    <source>
        <dbReference type="Proteomes" id="UP000572635"/>
    </source>
</evidence>
<gene>
    <name evidence="2" type="ORF">HDA36_003372</name>
</gene>
<keyword evidence="3" id="KW-1185">Reference proteome</keyword>
<sequence length="56" mass="6015">MNDSDGHRPARAADGKPVVPAAERARQAALGFLRYLQETGADLDTAGAWREPPPSR</sequence>
<dbReference type="EMBL" id="JACHDB010000001">
    <property type="protein sequence ID" value="MBB5433288.1"/>
    <property type="molecule type" value="Genomic_DNA"/>
</dbReference>
<dbReference type="Proteomes" id="UP000572635">
    <property type="component" value="Unassembled WGS sequence"/>
</dbReference>
<feature type="compositionally biased region" description="Basic and acidic residues" evidence="1">
    <location>
        <begin position="1"/>
        <end position="14"/>
    </location>
</feature>
<evidence type="ECO:0000313" key="2">
    <source>
        <dbReference type="EMBL" id="MBB5433288.1"/>
    </source>
</evidence>
<dbReference type="RefSeq" id="WP_184392905.1">
    <property type="nucleotide sequence ID" value="NZ_BAAAJD010000138.1"/>
</dbReference>